<evidence type="ECO:0000259" key="19">
    <source>
        <dbReference type="SMART" id="SM00382"/>
    </source>
</evidence>
<keyword evidence="7 16" id="KW-0479">Metal-binding</keyword>
<organism evidence="20 21">
    <name type="scientific">Polyangium spumosum</name>
    <dbReference type="NCBI Taxonomy" id="889282"/>
    <lineage>
        <taxon>Bacteria</taxon>
        <taxon>Pseudomonadati</taxon>
        <taxon>Myxococcota</taxon>
        <taxon>Polyangia</taxon>
        <taxon>Polyangiales</taxon>
        <taxon>Polyangiaceae</taxon>
        <taxon>Polyangium</taxon>
    </lineage>
</organism>
<evidence type="ECO:0000256" key="7">
    <source>
        <dbReference type="ARBA" id="ARBA00022723"/>
    </source>
</evidence>
<feature type="domain" description="AAA+ ATPase" evidence="19">
    <location>
        <begin position="215"/>
        <end position="355"/>
    </location>
</feature>
<keyword evidence="14 16" id="KW-0472">Membrane</keyword>
<proteinExistence type="inferred from homology"/>
<dbReference type="GO" id="GO:0005886">
    <property type="term" value="C:plasma membrane"/>
    <property type="evidence" value="ECO:0007669"/>
    <property type="project" value="UniProtKB-SubCell"/>
</dbReference>
<dbReference type="FunFam" id="3.40.50.300:FF:000001">
    <property type="entry name" value="ATP-dependent zinc metalloprotease FtsH"/>
    <property type="match status" value="1"/>
</dbReference>
<evidence type="ECO:0000256" key="2">
    <source>
        <dbReference type="ARBA" id="ARBA00010044"/>
    </source>
</evidence>
<comment type="subcellular location">
    <subcellularLocation>
        <location evidence="16">Cell membrane</location>
        <topology evidence="16">Multi-pass membrane protein</topology>
        <orientation evidence="16">Cytoplasmic side</orientation>
    </subcellularLocation>
    <subcellularLocation>
        <location evidence="1">Membrane</location>
    </subcellularLocation>
</comment>
<dbReference type="InterPro" id="IPR011546">
    <property type="entry name" value="Pept_M41_FtsH_extracell"/>
</dbReference>
<keyword evidence="4" id="KW-0997">Cell inner membrane</keyword>
<sequence length="626" mass="67589">MPETSQKQRGWGWVFYLFLILAALSFSGVFGATSARSIPYDEAVRLVQAGRVASASITAEDVVLHLKTEGAPPAETTKKPPSFLPAPPPAKGEEVRTGRIPGVEKEPLVEALLSKGVTVEARPSRTPFWVMALWWIIPLIAINLLFFAAFRRSTGGGVGGPLGLTRSRTRLYDRTGRDPVRFADVAGVDEAKDELVEVVDFLKRPARYRSLGGKIPRGILLVGPPGTGKTLLARAVAGEAEVPFFSLNASEFVEMFVGLGAARVRDLFTEARKNAPCIVFIDEIDAVGRSRGGLGALATHDEREQTLQQLLAELDGFDPRATVILMAATNRPEVLDPALLRPGRFDRQVIVDRPDLAGREAILAVHARRLPLGSDVDLGAVARRTPGMAGADLANIVNEAALAAARRSGLDITQADFDDALDRVQLGLRRRGLMMTPAERRRVAVHESGHALVALALPEADPVERVSIVARAVSLGVTIQVPRDERHVLTESELETRVMVLLGGRAAEELCHGSPSTGAHDDLGRATALMREMITRFGMSRRLGLPALTRNVGAPLLGVTQEERMCSDETAREIDEEVRDRLAELFGRAKSLLEGRRAGLLAAAEALIARETLTGAEIKRIADEAA</sequence>
<dbReference type="PANTHER" id="PTHR23076">
    <property type="entry name" value="METALLOPROTEASE M41 FTSH"/>
    <property type="match status" value="1"/>
</dbReference>
<feature type="region of interest" description="Disordered" evidence="18">
    <location>
        <begin position="71"/>
        <end position="96"/>
    </location>
</feature>
<gene>
    <name evidence="20" type="primary">hflB</name>
    <name evidence="16" type="synonym">ftsH</name>
    <name evidence="20" type="ORF">GF068_18390</name>
</gene>
<dbReference type="RefSeq" id="WP_153820717.1">
    <property type="nucleotide sequence ID" value="NZ_WJIE01000005.1"/>
</dbReference>
<dbReference type="GO" id="GO:0008270">
    <property type="term" value="F:zinc ion binding"/>
    <property type="evidence" value="ECO:0007669"/>
    <property type="project" value="UniProtKB-UniRule"/>
</dbReference>
<evidence type="ECO:0000313" key="20">
    <source>
        <dbReference type="EMBL" id="MRG93869.1"/>
    </source>
</evidence>
<dbReference type="InterPro" id="IPR003959">
    <property type="entry name" value="ATPase_AAA_core"/>
</dbReference>
<feature type="transmembrane region" description="Helical" evidence="16">
    <location>
        <begin position="12"/>
        <end position="32"/>
    </location>
</feature>
<evidence type="ECO:0000256" key="15">
    <source>
        <dbReference type="ARBA" id="ARBA00061570"/>
    </source>
</evidence>
<dbReference type="GO" id="GO:0005524">
    <property type="term" value="F:ATP binding"/>
    <property type="evidence" value="ECO:0007669"/>
    <property type="project" value="UniProtKB-UniRule"/>
</dbReference>
<feature type="transmembrane region" description="Helical" evidence="16">
    <location>
        <begin position="128"/>
        <end position="150"/>
    </location>
</feature>
<evidence type="ECO:0000256" key="16">
    <source>
        <dbReference type="HAMAP-Rule" id="MF_01458"/>
    </source>
</evidence>
<dbReference type="InterPro" id="IPR003593">
    <property type="entry name" value="AAA+_ATPase"/>
</dbReference>
<evidence type="ECO:0000256" key="17">
    <source>
        <dbReference type="RuleBase" id="RU003651"/>
    </source>
</evidence>
<dbReference type="GO" id="GO:0004176">
    <property type="term" value="F:ATP-dependent peptidase activity"/>
    <property type="evidence" value="ECO:0007669"/>
    <property type="project" value="InterPro"/>
</dbReference>
<comment type="caution">
    <text evidence="20">The sequence shown here is derived from an EMBL/GenBank/DDBJ whole genome shotgun (WGS) entry which is preliminary data.</text>
</comment>
<evidence type="ECO:0000256" key="1">
    <source>
        <dbReference type="ARBA" id="ARBA00004370"/>
    </source>
</evidence>
<comment type="cofactor">
    <cofactor evidence="16">
        <name>Zn(2+)</name>
        <dbReference type="ChEBI" id="CHEBI:29105"/>
    </cofactor>
    <text evidence="16">Binds 1 zinc ion per subunit.</text>
</comment>
<evidence type="ECO:0000256" key="11">
    <source>
        <dbReference type="ARBA" id="ARBA00022840"/>
    </source>
</evidence>
<dbReference type="GO" id="GO:0004222">
    <property type="term" value="F:metalloendopeptidase activity"/>
    <property type="evidence" value="ECO:0007669"/>
    <property type="project" value="InterPro"/>
</dbReference>
<evidence type="ECO:0000256" key="9">
    <source>
        <dbReference type="ARBA" id="ARBA00022801"/>
    </source>
</evidence>
<dbReference type="PROSITE" id="PS00674">
    <property type="entry name" value="AAA"/>
    <property type="match status" value="1"/>
</dbReference>
<feature type="binding site" evidence="16">
    <location>
        <begin position="223"/>
        <end position="230"/>
    </location>
    <ligand>
        <name>ATP</name>
        <dbReference type="ChEBI" id="CHEBI:30616"/>
    </ligand>
</feature>
<evidence type="ECO:0000256" key="4">
    <source>
        <dbReference type="ARBA" id="ARBA00022519"/>
    </source>
</evidence>
<comment type="similarity">
    <text evidence="15 16">In the central section; belongs to the AAA ATPase family.</text>
</comment>
<keyword evidence="5 16" id="KW-0645">Protease</keyword>
<dbReference type="Gene3D" id="3.40.50.300">
    <property type="entry name" value="P-loop containing nucleotide triphosphate hydrolases"/>
    <property type="match status" value="1"/>
</dbReference>
<evidence type="ECO:0000256" key="8">
    <source>
        <dbReference type="ARBA" id="ARBA00022741"/>
    </source>
</evidence>
<dbReference type="Pfam" id="PF17862">
    <property type="entry name" value="AAA_lid_3"/>
    <property type="match status" value="1"/>
</dbReference>
<dbReference type="HAMAP" id="MF_01458">
    <property type="entry name" value="FtsH"/>
    <property type="match status" value="1"/>
</dbReference>
<evidence type="ECO:0000256" key="18">
    <source>
        <dbReference type="SAM" id="MobiDB-lite"/>
    </source>
</evidence>
<keyword evidence="9 16" id="KW-0378">Hydrolase</keyword>
<keyword evidence="21" id="KW-1185">Reference proteome</keyword>
<dbReference type="Pfam" id="PF06480">
    <property type="entry name" value="FtsH_ext"/>
    <property type="match status" value="1"/>
</dbReference>
<feature type="binding site" evidence="16">
    <location>
        <position position="450"/>
    </location>
    <ligand>
        <name>Zn(2+)</name>
        <dbReference type="ChEBI" id="CHEBI:29105"/>
        <note>catalytic</note>
    </ligand>
</feature>
<dbReference type="Pfam" id="PF01434">
    <property type="entry name" value="Peptidase_M41"/>
    <property type="match status" value="1"/>
</dbReference>
<keyword evidence="8 16" id="KW-0547">Nucleotide-binding</keyword>
<dbReference type="Proteomes" id="UP000440224">
    <property type="component" value="Unassembled WGS sequence"/>
</dbReference>
<evidence type="ECO:0000256" key="5">
    <source>
        <dbReference type="ARBA" id="ARBA00022670"/>
    </source>
</evidence>
<comment type="similarity">
    <text evidence="2 16">In the C-terminal section; belongs to the peptidase M41 family.</text>
</comment>
<protein>
    <recommendedName>
        <fullName evidence="16">ATP-dependent zinc metalloprotease FtsH</fullName>
        <ecNumber evidence="16">3.4.24.-</ecNumber>
    </recommendedName>
</protein>
<evidence type="ECO:0000256" key="3">
    <source>
        <dbReference type="ARBA" id="ARBA00022475"/>
    </source>
</evidence>
<dbReference type="Gene3D" id="1.10.8.60">
    <property type="match status" value="1"/>
</dbReference>
<dbReference type="OrthoDB" id="9809379at2"/>
<evidence type="ECO:0000313" key="21">
    <source>
        <dbReference type="Proteomes" id="UP000440224"/>
    </source>
</evidence>
<dbReference type="NCBIfam" id="TIGR01241">
    <property type="entry name" value="FtsH_fam"/>
    <property type="match status" value="1"/>
</dbReference>
<feature type="active site" evidence="16">
    <location>
        <position position="447"/>
    </location>
</feature>
<dbReference type="InterPro" id="IPR027417">
    <property type="entry name" value="P-loop_NTPase"/>
</dbReference>
<comment type="subunit">
    <text evidence="16">Homohexamer.</text>
</comment>
<reference evidence="20 21" key="1">
    <citation type="submission" date="2019-10" db="EMBL/GenBank/DDBJ databases">
        <title>A soil myxobacterium in the family Polyangiaceae.</title>
        <authorList>
            <person name="Li Y."/>
            <person name="Wang J."/>
        </authorList>
    </citation>
    <scope>NUCLEOTIDE SEQUENCE [LARGE SCALE GENOMIC DNA]</scope>
    <source>
        <strain evidence="20 21">DSM 14734</strain>
    </source>
</reference>
<keyword evidence="10 16" id="KW-0862">Zinc</keyword>
<dbReference type="InterPro" id="IPR041569">
    <property type="entry name" value="AAA_lid_3"/>
</dbReference>
<evidence type="ECO:0000256" key="12">
    <source>
        <dbReference type="ARBA" id="ARBA00022989"/>
    </source>
</evidence>
<accession>A0A6N7PPJ3</accession>
<keyword evidence="13 16" id="KW-0482">Metalloprotease</keyword>
<dbReference type="EC" id="3.4.24.-" evidence="16"/>
<comment type="function">
    <text evidence="16">Acts as a processive, ATP-dependent zinc metallopeptidase for both cytoplasmic and membrane proteins. Plays a role in the quality control of integral membrane proteins.</text>
</comment>
<dbReference type="SUPFAM" id="SSF52540">
    <property type="entry name" value="P-loop containing nucleoside triphosphate hydrolases"/>
    <property type="match status" value="1"/>
</dbReference>
<dbReference type="SUPFAM" id="SSF140990">
    <property type="entry name" value="FtsH protease domain-like"/>
    <property type="match status" value="1"/>
</dbReference>
<dbReference type="InterPro" id="IPR005936">
    <property type="entry name" value="FtsH"/>
</dbReference>
<dbReference type="EMBL" id="WJIE01000005">
    <property type="protein sequence ID" value="MRG93869.1"/>
    <property type="molecule type" value="Genomic_DNA"/>
</dbReference>
<dbReference type="FunFam" id="1.20.58.760:FF:000001">
    <property type="entry name" value="ATP-dependent zinc metalloprotease FtsH"/>
    <property type="match status" value="1"/>
</dbReference>
<evidence type="ECO:0000256" key="13">
    <source>
        <dbReference type="ARBA" id="ARBA00023049"/>
    </source>
</evidence>
<dbReference type="InterPro" id="IPR003960">
    <property type="entry name" value="ATPase_AAA_CS"/>
</dbReference>
<comment type="similarity">
    <text evidence="17">Belongs to the AAA ATPase family.</text>
</comment>
<evidence type="ECO:0000256" key="10">
    <source>
        <dbReference type="ARBA" id="ARBA00022833"/>
    </source>
</evidence>
<dbReference type="SMART" id="SM00382">
    <property type="entry name" value="AAA"/>
    <property type="match status" value="1"/>
</dbReference>
<keyword evidence="6 16" id="KW-0812">Transmembrane</keyword>
<evidence type="ECO:0000256" key="14">
    <source>
        <dbReference type="ARBA" id="ARBA00023136"/>
    </source>
</evidence>
<keyword evidence="12 16" id="KW-1133">Transmembrane helix</keyword>
<dbReference type="GO" id="GO:0030163">
    <property type="term" value="P:protein catabolic process"/>
    <property type="evidence" value="ECO:0007669"/>
    <property type="project" value="UniProtKB-UniRule"/>
</dbReference>
<dbReference type="GO" id="GO:0016887">
    <property type="term" value="F:ATP hydrolysis activity"/>
    <property type="evidence" value="ECO:0007669"/>
    <property type="project" value="UniProtKB-UniRule"/>
</dbReference>
<dbReference type="AlphaFoldDB" id="A0A6N7PPJ3"/>
<dbReference type="Gene3D" id="1.20.58.760">
    <property type="entry name" value="Peptidase M41"/>
    <property type="match status" value="1"/>
</dbReference>
<dbReference type="FunFam" id="1.10.8.60:FF:000001">
    <property type="entry name" value="ATP-dependent zinc metalloprotease FtsH"/>
    <property type="match status" value="1"/>
</dbReference>
<keyword evidence="3 16" id="KW-1003">Cell membrane</keyword>
<name>A0A6N7PPJ3_9BACT</name>
<dbReference type="InterPro" id="IPR000642">
    <property type="entry name" value="Peptidase_M41"/>
</dbReference>
<dbReference type="InterPro" id="IPR037219">
    <property type="entry name" value="Peptidase_M41-like"/>
</dbReference>
<keyword evidence="11 16" id="KW-0067">ATP-binding</keyword>
<dbReference type="PANTHER" id="PTHR23076:SF97">
    <property type="entry name" value="ATP-DEPENDENT ZINC METALLOPROTEASE YME1L1"/>
    <property type="match status" value="1"/>
</dbReference>
<feature type="binding site" evidence="16">
    <location>
        <position position="522"/>
    </location>
    <ligand>
        <name>Zn(2+)</name>
        <dbReference type="ChEBI" id="CHEBI:29105"/>
        <note>catalytic</note>
    </ligand>
</feature>
<feature type="binding site" evidence="16">
    <location>
        <position position="446"/>
    </location>
    <ligand>
        <name>Zn(2+)</name>
        <dbReference type="ChEBI" id="CHEBI:29105"/>
        <note>catalytic</note>
    </ligand>
</feature>
<dbReference type="Pfam" id="PF00004">
    <property type="entry name" value="AAA"/>
    <property type="match status" value="1"/>
</dbReference>
<evidence type="ECO:0000256" key="6">
    <source>
        <dbReference type="ARBA" id="ARBA00022692"/>
    </source>
</evidence>
<dbReference type="CDD" id="cd19501">
    <property type="entry name" value="RecA-like_FtsH"/>
    <property type="match status" value="1"/>
</dbReference>
<dbReference type="GO" id="GO:0006508">
    <property type="term" value="P:proteolysis"/>
    <property type="evidence" value="ECO:0007669"/>
    <property type="project" value="UniProtKB-KW"/>
</dbReference>